<dbReference type="AlphaFoldDB" id="D8IU44"/>
<feature type="transmembrane region" description="Helical" evidence="1">
    <location>
        <begin position="20"/>
        <end position="36"/>
    </location>
</feature>
<dbReference type="KEGG" id="hse:Hsero_2207"/>
<evidence type="ECO:0000313" key="4">
    <source>
        <dbReference type="EMBL" id="ADJ63706.1"/>
    </source>
</evidence>
<keyword evidence="1" id="KW-0472">Membrane</keyword>
<gene>
    <name evidence="4" type="ordered locus">Hsero_2207</name>
</gene>
<feature type="transmembrane region" description="Helical" evidence="1">
    <location>
        <begin position="83"/>
        <end position="102"/>
    </location>
</feature>
<dbReference type="EMBL" id="CP002039">
    <property type="protein sequence ID" value="ADJ63706.1"/>
    <property type="molecule type" value="Genomic_DNA"/>
</dbReference>
<dbReference type="GO" id="GO:0009103">
    <property type="term" value="P:lipopolysaccharide biosynthetic process"/>
    <property type="evidence" value="ECO:0007669"/>
    <property type="project" value="TreeGrafter"/>
</dbReference>
<feature type="transmembrane region" description="Helical" evidence="1">
    <location>
        <begin position="170"/>
        <end position="186"/>
    </location>
</feature>
<dbReference type="Pfam" id="PF01757">
    <property type="entry name" value="Acyl_transf_3"/>
    <property type="match status" value="1"/>
</dbReference>
<dbReference type="InterPro" id="IPR002656">
    <property type="entry name" value="Acyl_transf_3_dom"/>
</dbReference>
<evidence type="ECO:0000313" key="5">
    <source>
        <dbReference type="Proteomes" id="UP000000329"/>
    </source>
</evidence>
<dbReference type="Proteomes" id="UP000000329">
    <property type="component" value="Chromosome"/>
</dbReference>
<accession>D8IU44</accession>
<dbReference type="Pfam" id="PF19040">
    <property type="entry name" value="SGNH"/>
    <property type="match status" value="1"/>
</dbReference>
<feature type="transmembrane region" description="Helical" evidence="1">
    <location>
        <begin position="42"/>
        <end position="62"/>
    </location>
</feature>
<feature type="transmembrane region" description="Helical" evidence="1">
    <location>
        <begin position="376"/>
        <end position="398"/>
    </location>
</feature>
<dbReference type="InterPro" id="IPR043968">
    <property type="entry name" value="SGNH"/>
</dbReference>
<keyword evidence="1" id="KW-1133">Transmembrane helix</keyword>
<dbReference type="GO" id="GO:0016020">
    <property type="term" value="C:membrane"/>
    <property type="evidence" value="ECO:0007669"/>
    <property type="project" value="TreeGrafter"/>
</dbReference>
<dbReference type="PANTHER" id="PTHR23028">
    <property type="entry name" value="ACETYLTRANSFERASE"/>
    <property type="match status" value="1"/>
</dbReference>
<keyword evidence="5" id="KW-1185">Reference proteome</keyword>
<feature type="domain" description="SGNH" evidence="3">
    <location>
        <begin position="448"/>
        <end position="667"/>
    </location>
</feature>
<dbReference type="PANTHER" id="PTHR23028:SF53">
    <property type="entry name" value="ACYL_TRANSF_3 DOMAIN-CONTAINING PROTEIN"/>
    <property type="match status" value="1"/>
</dbReference>
<protein>
    <submittedName>
        <fullName evidence="4">O-antigen acetylase protein</fullName>
    </submittedName>
</protein>
<dbReference type="GeneID" id="31910438"/>
<feature type="domain" description="Acyltransferase 3" evidence="2">
    <location>
        <begin position="17"/>
        <end position="361"/>
    </location>
</feature>
<dbReference type="HOGENOM" id="CLU_005679_10_2_4"/>
<keyword evidence="1" id="KW-0812">Transmembrane</keyword>
<proteinExistence type="predicted"/>
<feature type="transmembrane region" description="Helical" evidence="1">
    <location>
        <begin position="252"/>
        <end position="270"/>
    </location>
</feature>
<feature type="transmembrane region" description="Helical" evidence="1">
    <location>
        <begin position="276"/>
        <end position="299"/>
    </location>
</feature>
<dbReference type="InterPro" id="IPR050879">
    <property type="entry name" value="Acyltransferase_3"/>
</dbReference>
<sequence length="680" mass="76979">MSILQRPALSHSKYRSDIDGLRAIAVLAVVSFHGFPNFVRGGFIGVDVFFVISGYLISTIIFENLDRGTFTFTEFYARRVRRIFPALLLVLSTCFVVGWFVLLTDEYKQLGKHIAGGAGFVSNFLLRDESGYFDNSAETKPLLHLWSLGIEEQFYILWPMLLFFSWRRKFNLLTITIIVALASFAANIKGINKDATAAFYLPQSRFWELLSGTLLAWFTLYKQHTTIELRPRLGTWILQLIYSEKRKSDGKFLIDVSSITGLCIVLYGFWRINKELAFPGVWALVPILGTILIIAAGPAAWVNRTLLSNKILVWFGLISFPLYLWHWPVLSFARIVENELPSYPLRVGAIALAIILAWLTYEIVERPIRTGNNANTKITVTALIGLMALVGAVGYRTFAANGWESRMSPDITRISRAAGEWQYPGKLTAFNFENRTFYRQNSNMDEITLFIGDSNIEQYYVRTDELISTKPNNSNSVVFATGGGCLAIPGSPYDEAHMSCANLMETALNYAKTNASVASVVIGAQWNSYLSDGYGLRGSFGTAGKDYSAALNRLARYIRELKYLGKKVYFILNIPIGDELDPKFMITRNLKHFPHVINLKERGLNRKDIDERYGKIQKDLEQIARAAGADVVNPMDFLCNATKCSSLDDEGEPIYKDRSHLRPQYVRYRASFIDEFLTWH</sequence>
<dbReference type="STRING" id="757424.Hsero_2207"/>
<feature type="transmembrane region" description="Helical" evidence="1">
    <location>
        <begin position="311"/>
        <end position="327"/>
    </location>
</feature>
<reference evidence="4 5" key="1">
    <citation type="submission" date="2010-04" db="EMBL/GenBank/DDBJ databases">
        <title>The genome of Herbaspirillum seropedicae SmR1, an endophytic, nitrogen-fixing, plant-growth promoting beta-Proteobacteria.</title>
        <authorList>
            <person name="Pedrosa F.O."/>
            <person name="Monteiro R.A."/>
            <person name="Wassem R."/>
            <person name="Cruz L.M."/>
            <person name="Ayub R.A."/>
            <person name="Colauto N.B."/>
            <person name="Fernandez M.A."/>
            <person name="Fungaro M.H.P."/>
            <person name="Grisard E.C."/>
            <person name="Hungria M."/>
            <person name="Madeira H.M.F."/>
            <person name="Nodari R.O."/>
            <person name="Osaku C.A."/>
            <person name="Petzl-Erler M.L."/>
            <person name="Terenzi H."/>
            <person name="Vieira L.G.E."/>
            <person name="Almeida M.I.M."/>
            <person name="Alves L.R."/>
            <person name="Arantes O.M.N."/>
            <person name="Balsanelli E."/>
            <person name="Barcellos F.G."/>
            <person name="Baura V.A."/>
            <person name="Binde D.R."/>
            <person name="Campo R.J."/>
            <person name="Chubatsu L.S."/>
            <person name="Chueire L.M.O."/>
            <person name="Ciferri R.R."/>
            <person name="Correa L.C."/>
            <person name="da Conceicao Silva J.L."/>
            <person name="Dabul A.N.G."/>
            <person name="Dambros B.P."/>
            <person name="Faoro H."/>
            <person name="Favetti A."/>
            <person name="Friedermann G."/>
            <person name="Furlaneto M.C."/>
            <person name="Gasques L.S."/>
            <person name="Gimenes C.C.T."/>
            <person name="Gioppo N.M.R."/>
            <person name="Glienke-Blanco C."/>
            <person name="Godoy L.P."/>
            <person name="Guerra M.P."/>
            <person name="Karp S."/>
            <person name="Kava-Cordeiro V."/>
            <person name="Margarido V.P."/>
            <person name="Mathioni S.M."/>
            <person name="Menck-Soares M.A."/>
            <person name="Murace N.K."/>
            <person name="Nicolas M.F."/>
            <person name="Oliveira C.E.C."/>
            <person name="Pagnan N.A.B."/>
            <person name="Pamphile J.A."/>
            <person name="Patussi E.V."/>
            <person name="Pereira L.F.P."/>
            <person name="Pereira-Ferrari L."/>
            <person name="Pinto F.G.S."/>
            <person name="Precoma C."/>
            <person name="Prioli A.J."/>
            <person name="Prioli S.M.A.P."/>
            <person name="Raittz R.T."/>
            <person name="Ramos H.J.O."/>
            <person name="Ribeiro E.M.S.F."/>
            <person name="Rigo L.U."/>
            <person name="Rocha C.L.M.S.C."/>
            <person name="Rocha S.N."/>
            <person name="Santos K."/>
            <person name="Satori D."/>
            <person name="Silva A.G."/>
            <person name="Simao R.C.G."/>
            <person name="Soares M.A.M."/>
            <person name="Souza E.M."/>
            <person name="Steffens M.B.R."/>
            <person name="Steindel M."/>
            <person name="Tadra-Sfeir M.Z."/>
            <person name="Takahashi E.K."/>
            <person name="Torres R.A."/>
            <person name="Valle J.S."/>
            <person name="Vernal J.I."/>
            <person name="Vilas-Boas L.A."/>
            <person name="Watanabe M.A.E."/>
            <person name="Weiss V.A."/>
            <person name="Yates M.A."/>
            <person name="Souza E.M."/>
        </authorList>
    </citation>
    <scope>NUCLEOTIDE SEQUENCE [LARGE SCALE GENOMIC DNA]</scope>
    <source>
        <strain evidence="4 5">SmR1</strain>
    </source>
</reference>
<dbReference type="eggNOG" id="COG1835">
    <property type="taxonomic scope" value="Bacteria"/>
</dbReference>
<feature type="transmembrane region" description="Helical" evidence="1">
    <location>
        <begin position="347"/>
        <end position="364"/>
    </location>
</feature>
<dbReference type="OrthoDB" id="9814807at2"/>
<evidence type="ECO:0000259" key="2">
    <source>
        <dbReference type="Pfam" id="PF01757"/>
    </source>
</evidence>
<evidence type="ECO:0000259" key="3">
    <source>
        <dbReference type="Pfam" id="PF19040"/>
    </source>
</evidence>
<dbReference type="GO" id="GO:0016747">
    <property type="term" value="F:acyltransferase activity, transferring groups other than amino-acyl groups"/>
    <property type="evidence" value="ECO:0007669"/>
    <property type="project" value="InterPro"/>
</dbReference>
<evidence type="ECO:0000256" key="1">
    <source>
        <dbReference type="SAM" id="Phobius"/>
    </source>
</evidence>
<organism evidence="4 5">
    <name type="scientific">Herbaspirillum seropedicae (strain SmR1)</name>
    <dbReference type="NCBI Taxonomy" id="757424"/>
    <lineage>
        <taxon>Bacteria</taxon>
        <taxon>Pseudomonadati</taxon>
        <taxon>Pseudomonadota</taxon>
        <taxon>Betaproteobacteria</taxon>
        <taxon>Burkholderiales</taxon>
        <taxon>Oxalobacteraceae</taxon>
        <taxon>Herbaspirillum</taxon>
    </lineage>
</organism>
<name>D8IU44_HERSS</name>
<dbReference type="RefSeq" id="WP_013234185.1">
    <property type="nucleotide sequence ID" value="NC_014323.1"/>
</dbReference>